<protein>
    <submittedName>
        <fullName evidence="2">Uncharacterized protein</fullName>
    </submittedName>
</protein>
<feature type="compositionally biased region" description="Basic and acidic residues" evidence="1">
    <location>
        <begin position="40"/>
        <end position="56"/>
    </location>
</feature>
<reference evidence="2 3" key="1">
    <citation type="submission" date="2023-07" db="EMBL/GenBank/DDBJ databases">
        <title>Comparative genomics of wheat-associated soil bacteria to identify genetic determinants of phenazine resistance.</title>
        <authorList>
            <person name="Mouncey N."/>
        </authorList>
    </citation>
    <scope>NUCLEOTIDE SEQUENCE [LARGE SCALE GENOMIC DNA]</scope>
    <source>
        <strain evidence="2 3">V3I3</strain>
    </source>
</reference>
<evidence type="ECO:0000313" key="2">
    <source>
        <dbReference type="EMBL" id="MDQ0894423.1"/>
    </source>
</evidence>
<sequence>MLGIDLEDVWRAKSWRWFATRVRGLLSDPDSLLARFFAPDPDHPVGPEKPEADDGR</sequence>
<keyword evidence="3" id="KW-1185">Reference proteome</keyword>
<proteinExistence type="predicted"/>
<evidence type="ECO:0000256" key="1">
    <source>
        <dbReference type="SAM" id="MobiDB-lite"/>
    </source>
</evidence>
<accession>A0ABU0R8M5</accession>
<organism evidence="2 3">
    <name type="scientific">Agromyces ramosus</name>
    <dbReference type="NCBI Taxonomy" id="33879"/>
    <lineage>
        <taxon>Bacteria</taxon>
        <taxon>Bacillati</taxon>
        <taxon>Actinomycetota</taxon>
        <taxon>Actinomycetes</taxon>
        <taxon>Micrococcales</taxon>
        <taxon>Microbacteriaceae</taxon>
        <taxon>Agromyces</taxon>
    </lineage>
</organism>
<gene>
    <name evidence="2" type="ORF">QFZ26_001978</name>
</gene>
<evidence type="ECO:0000313" key="3">
    <source>
        <dbReference type="Proteomes" id="UP001239083"/>
    </source>
</evidence>
<name>A0ABU0R8M5_9MICO</name>
<dbReference type="EMBL" id="JAUSYY010000001">
    <property type="protein sequence ID" value="MDQ0894423.1"/>
    <property type="molecule type" value="Genomic_DNA"/>
</dbReference>
<dbReference type="Proteomes" id="UP001239083">
    <property type="component" value="Unassembled WGS sequence"/>
</dbReference>
<feature type="region of interest" description="Disordered" evidence="1">
    <location>
        <begin position="37"/>
        <end position="56"/>
    </location>
</feature>
<dbReference type="RefSeq" id="WP_307041659.1">
    <property type="nucleotide sequence ID" value="NZ_JAUSYY010000001.1"/>
</dbReference>
<comment type="caution">
    <text evidence="2">The sequence shown here is derived from an EMBL/GenBank/DDBJ whole genome shotgun (WGS) entry which is preliminary data.</text>
</comment>